<sequence length="237" mass="25406">MTSTITVQNATYTLSVIGPLTTTFQPSTSCFRTLFQTTSNAIVLAPVALTGCYPSGFSAAFAISSATLAYYSPGVCPIGYYHTTPVPDWLLRADETGVHCCPSGFLFQRITTGIDSTCTSEITTPTILYNAMGTAAVSTGVVWAPAMAVVWKRDDTPPAVTPTRGRRLPAIAAIVPAVVIVLLAMALLAYCRRRRRSMARNFPELAAAEIHELQCETKTATAMPVVRVRELPDAPAR</sequence>
<evidence type="ECO:0000256" key="1">
    <source>
        <dbReference type="SAM" id="Phobius"/>
    </source>
</evidence>
<evidence type="ECO:0000313" key="2">
    <source>
        <dbReference type="EMBL" id="KAL0634804.1"/>
    </source>
</evidence>
<feature type="transmembrane region" description="Helical" evidence="1">
    <location>
        <begin position="171"/>
        <end position="191"/>
    </location>
</feature>
<gene>
    <name evidence="2" type="ORF">Q9L58_006237</name>
</gene>
<keyword evidence="1" id="KW-0812">Transmembrane</keyword>
<feature type="transmembrane region" description="Helical" evidence="1">
    <location>
        <begin position="127"/>
        <end position="151"/>
    </location>
</feature>
<organism evidence="2 3">
    <name type="scientific">Discina gigas</name>
    <dbReference type="NCBI Taxonomy" id="1032678"/>
    <lineage>
        <taxon>Eukaryota</taxon>
        <taxon>Fungi</taxon>
        <taxon>Dikarya</taxon>
        <taxon>Ascomycota</taxon>
        <taxon>Pezizomycotina</taxon>
        <taxon>Pezizomycetes</taxon>
        <taxon>Pezizales</taxon>
        <taxon>Discinaceae</taxon>
        <taxon>Discina</taxon>
    </lineage>
</organism>
<keyword evidence="1" id="KW-1133">Transmembrane helix</keyword>
<protein>
    <submittedName>
        <fullName evidence="2">Uncharacterized protein</fullName>
    </submittedName>
</protein>
<dbReference type="Proteomes" id="UP001447188">
    <property type="component" value="Unassembled WGS sequence"/>
</dbReference>
<name>A0ABR3GFV8_9PEZI</name>
<keyword evidence="3" id="KW-1185">Reference proteome</keyword>
<keyword evidence="1" id="KW-0472">Membrane</keyword>
<accession>A0ABR3GFV8</accession>
<comment type="caution">
    <text evidence="2">The sequence shown here is derived from an EMBL/GenBank/DDBJ whole genome shotgun (WGS) entry which is preliminary data.</text>
</comment>
<reference evidence="2 3" key="1">
    <citation type="submission" date="2024-02" db="EMBL/GenBank/DDBJ databases">
        <title>Discinaceae phylogenomics.</title>
        <authorList>
            <person name="Dirks A.C."/>
            <person name="James T.Y."/>
        </authorList>
    </citation>
    <scope>NUCLEOTIDE SEQUENCE [LARGE SCALE GENOMIC DNA]</scope>
    <source>
        <strain evidence="2 3">ACD0624</strain>
    </source>
</reference>
<dbReference type="EMBL" id="JBBBZM010000084">
    <property type="protein sequence ID" value="KAL0634804.1"/>
    <property type="molecule type" value="Genomic_DNA"/>
</dbReference>
<proteinExistence type="predicted"/>
<evidence type="ECO:0000313" key="3">
    <source>
        <dbReference type="Proteomes" id="UP001447188"/>
    </source>
</evidence>